<organism evidence="1 2">
    <name type="scientific">Echinococcus multilocularis</name>
    <name type="common">Fox tapeworm</name>
    <dbReference type="NCBI Taxonomy" id="6211"/>
    <lineage>
        <taxon>Eukaryota</taxon>
        <taxon>Metazoa</taxon>
        <taxon>Spiralia</taxon>
        <taxon>Lophotrochozoa</taxon>
        <taxon>Platyhelminthes</taxon>
        <taxon>Cestoda</taxon>
        <taxon>Eucestoda</taxon>
        <taxon>Cyclophyllidea</taxon>
        <taxon>Taeniidae</taxon>
        <taxon>Echinococcus</taxon>
    </lineage>
</organism>
<gene>
    <name evidence="1" type="ORF">EmuJ_000200400</name>
</gene>
<dbReference type="EMBL" id="LN902844">
    <property type="protein sequence ID" value="CDI98173.1"/>
    <property type="molecule type" value="Genomic_DNA"/>
</dbReference>
<evidence type="ECO:0000313" key="2">
    <source>
        <dbReference type="Proteomes" id="UP000017246"/>
    </source>
</evidence>
<accession>A0A087W0V0</accession>
<reference evidence="1" key="1">
    <citation type="journal article" date="2013" name="Nature">
        <title>The genomes of four tapeworm species reveal adaptations to parasitism.</title>
        <authorList>
            <person name="Tsai I.J."/>
            <person name="Zarowiecki M."/>
            <person name="Holroyd N."/>
            <person name="Garciarrubio A."/>
            <person name="Sanchez-Flores A."/>
            <person name="Brooks K.L."/>
            <person name="Tracey A."/>
            <person name="Bobes R.J."/>
            <person name="Fragoso G."/>
            <person name="Sciutto E."/>
            <person name="Aslett M."/>
            <person name="Beasley H."/>
            <person name="Bennett H.M."/>
            <person name="Cai J."/>
            <person name="Camicia F."/>
            <person name="Clark R."/>
            <person name="Cucher M."/>
            <person name="De Silva N."/>
            <person name="Day T.A."/>
            <person name="Deplazes P."/>
            <person name="Estrada K."/>
            <person name="Fernandez C."/>
            <person name="Holland P.W."/>
            <person name="Hou J."/>
            <person name="Hu S."/>
            <person name="Huckvale T."/>
            <person name="Hung S.S."/>
            <person name="Kamenetzky L."/>
            <person name="Keane J.A."/>
            <person name="Kiss F."/>
            <person name="Koziol U."/>
            <person name="Lambert O."/>
            <person name="Liu K."/>
            <person name="Luo X."/>
            <person name="Luo Y."/>
            <person name="Macchiaroli N."/>
            <person name="Nichol S."/>
            <person name="Paps J."/>
            <person name="Parkinson J."/>
            <person name="Pouchkina-Stantcheva N."/>
            <person name="Riddiford N."/>
            <person name="Rosenzvit M."/>
            <person name="Salinas G."/>
            <person name="Wasmuth J.D."/>
            <person name="Zamanian M."/>
            <person name="Zheng Y."/>
            <person name="Cai X."/>
            <person name="Soberon X."/>
            <person name="Olson P.D."/>
            <person name="Laclette J.P."/>
            <person name="Brehm K."/>
            <person name="Berriman M."/>
            <person name="Garciarrubio A."/>
            <person name="Bobes R.J."/>
            <person name="Fragoso G."/>
            <person name="Sanchez-Flores A."/>
            <person name="Estrada K."/>
            <person name="Cevallos M.A."/>
            <person name="Morett E."/>
            <person name="Gonzalez V."/>
            <person name="Portillo T."/>
            <person name="Ochoa-Leyva A."/>
            <person name="Jose M.V."/>
            <person name="Sciutto E."/>
            <person name="Landa A."/>
            <person name="Jimenez L."/>
            <person name="Valdes V."/>
            <person name="Carrero J.C."/>
            <person name="Larralde C."/>
            <person name="Morales-Montor J."/>
            <person name="Limon-Lason J."/>
            <person name="Soberon X."/>
            <person name="Laclette J.P."/>
        </authorList>
    </citation>
    <scope>NUCLEOTIDE SEQUENCE [LARGE SCALE GENOMIC DNA]</scope>
</reference>
<reference evidence="1" key="2">
    <citation type="submission" date="2015-11" db="EMBL/GenBank/DDBJ databases">
        <authorList>
            <person name="Zhang Y."/>
            <person name="Guo Z."/>
        </authorList>
    </citation>
    <scope>NUCLEOTIDE SEQUENCE</scope>
</reference>
<dbReference type="AlphaFoldDB" id="A0A087W0V0"/>
<evidence type="ECO:0000313" key="1">
    <source>
        <dbReference type="EMBL" id="CDI98173.1"/>
    </source>
</evidence>
<protein>
    <submittedName>
        <fullName evidence="1">Expressed protein</fullName>
    </submittedName>
</protein>
<dbReference type="Proteomes" id="UP000017246">
    <property type="component" value="Unassembled WGS sequence"/>
</dbReference>
<keyword evidence="2" id="KW-1185">Reference proteome</keyword>
<proteinExistence type="predicted"/>
<sequence>MQVLPLPIPCPLAVVIFDKKTVYITYVHSEIHKLRGCPQTQAHAFTWLPHPTLPNFQCNMMLLSIFLFLLNPRLCMRALHRPLLVIVVVVVTLRVKGESVPLFFPLFVAASAASTLPPPQQPLMFLHFSLPTFDSISL</sequence>
<name>A0A087W0V0_ECHMU</name>